<feature type="domain" description="Sm" evidence="10">
    <location>
        <begin position="26"/>
        <end position="112"/>
    </location>
</feature>
<dbReference type="SMART" id="SM00651">
    <property type="entry name" value="Sm"/>
    <property type="match status" value="1"/>
</dbReference>
<evidence type="ECO:0000313" key="11">
    <source>
        <dbReference type="EMBL" id="GMM46032.1"/>
    </source>
</evidence>
<accession>A0AAV5R4T6</accession>
<evidence type="ECO:0000259" key="10">
    <source>
        <dbReference type="PROSITE" id="PS52002"/>
    </source>
</evidence>
<dbReference type="Proteomes" id="UP001378960">
    <property type="component" value="Unassembled WGS sequence"/>
</dbReference>
<dbReference type="GO" id="GO:0030532">
    <property type="term" value="C:small nuclear ribonucleoprotein complex"/>
    <property type="evidence" value="ECO:0007669"/>
    <property type="project" value="InterPro"/>
</dbReference>
<dbReference type="CDD" id="cd01720">
    <property type="entry name" value="Sm_D2"/>
    <property type="match status" value="1"/>
</dbReference>
<protein>
    <recommendedName>
        <fullName evidence="9">Small nuclear ribonucleoprotein Sm D2</fullName>
        <shortName evidence="9">Sm-D2</shortName>
    </recommendedName>
    <alternativeName>
        <fullName evidence="9">snRNP core protein D2</fullName>
    </alternativeName>
</protein>
<proteinExistence type="inferred from homology"/>
<dbReference type="EMBL" id="BTGB01000003">
    <property type="protein sequence ID" value="GMM46032.1"/>
    <property type="molecule type" value="Genomic_DNA"/>
</dbReference>
<dbReference type="PROSITE" id="PS52002">
    <property type="entry name" value="SM"/>
    <property type="match status" value="1"/>
</dbReference>
<evidence type="ECO:0000256" key="5">
    <source>
        <dbReference type="ARBA" id="ARBA00022664"/>
    </source>
</evidence>
<organism evidence="11 12">
    <name type="scientific">Pichia kluyveri</name>
    <name type="common">Yeast</name>
    <dbReference type="NCBI Taxonomy" id="36015"/>
    <lineage>
        <taxon>Eukaryota</taxon>
        <taxon>Fungi</taxon>
        <taxon>Dikarya</taxon>
        <taxon>Ascomycota</taxon>
        <taxon>Saccharomycotina</taxon>
        <taxon>Pichiomycetes</taxon>
        <taxon>Pichiales</taxon>
        <taxon>Pichiaceae</taxon>
        <taxon>Pichia</taxon>
    </lineage>
</organism>
<evidence type="ECO:0000256" key="6">
    <source>
        <dbReference type="ARBA" id="ARBA00023187"/>
    </source>
</evidence>
<evidence type="ECO:0000256" key="4">
    <source>
        <dbReference type="ARBA" id="ARBA00022490"/>
    </source>
</evidence>
<dbReference type="GO" id="GO:0003723">
    <property type="term" value="F:RNA binding"/>
    <property type="evidence" value="ECO:0007669"/>
    <property type="project" value="InterPro"/>
</dbReference>
<dbReference type="InterPro" id="IPR001163">
    <property type="entry name" value="Sm_dom_euk/arc"/>
</dbReference>
<keyword evidence="4" id="KW-0963">Cytoplasm</keyword>
<evidence type="ECO:0000256" key="3">
    <source>
        <dbReference type="ARBA" id="ARBA00008146"/>
    </source>
</evidence>
<comment type="similarity">
    <text evidence="3 9">Belongs to the snRNP core protein family.</text>
</comment>
<evidence type="ECO:0000256" key="1">
    <source>
        <dbReference type="ARBA" id="ARBA00004123"/>
    </source>
</evidence>
<reference evidence="11 12" key="1">
    <citation type="journal article" date="2023" name="Elife">
        <title>Identification of key yeast species and microbe-microbe interactions impacting larval growth of Drosophila in the wild.</title>
        <authorList>
            <person name="Mure A."/>
            <person name="Sugiura Y."/>
            <person name="Maeda R."/>
            <person name="Honda K."/>
            <person name="Sakurai N."/>
            <person name="Takahashi Y."/>
            <person name="Watada M."/>
            <person name="Katoh T."/>
            <person name="Gotoh A."/>
            <person name="Gotoh Y."/>
            <person name="Taniguchi I."/>
            <person name="Nakamura K."/>
            <person name="Hayashi T."/>
            <person name="Katayama T."/>
            <person name="Uemura T."/>
            <person name="Hattori Y."/>
        </authorList>
    </citation>
    <scope>NUCLEOTIDE SEQUENCE [LARGE SCALE GENOMIC DNA]</scope>
    <source>
        <strain evidence="11 12">PK-24</strain>
    </source>
</reference>
<dbReference type="SUPFAM" id="SSF50182">
    <property type="entry name" value="Sm-like ribonucleoproteins"/>
    <property type="match status" value="1"/>
</dbReference>
<sequence length="112" mass="12570">MSTGGIVKNTNVSLDDEDHEFNHGPLRVLTQAVKNNDSIIISLRNGHKLICTVKAFDKHCNMVLENVKEMWSESGSGNGKNDSKSKVMRERFVSKMFLRGDSVVVVLRYMGE</sequence>
<evidence type="ECO:0000256" key="8">
    <source>
        <dbReference type="ARBA" id="ARBA00023274"/>
    </source>
</evidence>
<name>A0AAV5R4T6_PICKL</name>
<keyword evidence="6 9" id="KW-0508">mRNA splicing</keyword>
<evidence type="ECO:0000256" key="2">
    <source>
        <dbReference type="ARBA" id="ARBA00004514"/>
    </source>
</evidence>
<comment type="caution">
    <text evidence="11">The sequence shown here is derived from an EMBL/GenBank/DDBJ whole genome shotgun (WGS) entry which is preliminary data.</text>
</comment>
<evidence type="ECO:0000256" key="9">
    <source>
        <dbReference type="RuleBase" id="RU365051"/>
    </source>
</evidence>
<keyword evidence="7 9" id="KW-0539">Nucleus</keyword>
<keyword evidence="12" id="KW-1185">Reference proteome</keyword>
<dbReference type="PANTHER" id="PTHR12777">
    <property type="entry name" value="SMALL NUCLEAR RIBONUCLEOPROTEIN SM D2"/>
    <property type="match status" value="1"/>
</dbReference>
<dbReference type="InterPro" id="IPR010920">
    <property type="entry name" value="LSM_dom_sf"/>
</dbReference>
<dbReference type="GO" id="GO:0008380">
    <property type="term" value="P:RNA splicing"/>
    <property type="evidence" value="ECO:0007669"/>
    <property type="project" value="UniProtKB-KW"/>
</dbReference>
<evidence type="ECO:0000256" key="7">
    <source>
        <dbReference type="ARBA" id="ARBA00023242"/>
    </source>
</evidence>
<dbReference type="Pfam" id="PF01423">
    <property type="entry name" value="LSM"/>
    <property type="match status" value="1"/>
</dbReference>
<dbReference type="InterPro" id="IPR047575">
    <property type="entry name" value="Sm"/>
</dbReference>
<gene>
    <name evidence="11" type="ORF">DAPK24_026070</name>
</gene>
<dbReference type="GO" id="GO:0005829">
    <property type="term" value="C:cytosol"/>
    <property type="evidence" value="ECO:0007669"/>
    <property type="project" value="UniProtKB-SubCell"/>
</dbReference>
<dbReference type="Gene3D" id="2.30.30.100">
    <property type="match status" value="1"/>
</dbReference>
<keyword evidence="5 9" id="KW-0507">mRNA processing</keyword>
<dbReference type="GO" id="GO:0006397">
    <property type="term" value="P:mRNA processing"/>
    <property type="evidence" value="ECO:0007669"/>
    <property type="project" value="UniProtKB-KW"/>
</dbReference>
<comment type="subcellular location">
    <subcellularLocation>
        <location evidence="2">Cytoplasm</location>
        <location evidence="2">Cytosol</location>
    </subcellularLocation>
    <subcellularLocation>
        <location evidence="1 9">Nucleus</location>
    </subcellularLocation>
</comment>
<keyword evidence="8 9" id="KW-0687">Ribonucleoprotein</keyword>
<evidence type="ECO:0000313" key="12">
    <source>
        <dbReference type="Proteomes" id="UP001378960"/>
    </source>
</evidence>
<dbReference type="AlphaFoldDB" id="A0AAV5R4T6"/>
<dbReference type="InterPro" id="IPR027248">
    <property type="entry name" value="Sm_D2"/>
</dbReference>